<dbReference type="GO" id="GO:0005930">
    <property type="term" value="C:axoneme"/>
    <property type="evidence" value="ECO:0007669"/>
    <property type="project" value="UniProtKB-SubCell"/>
</dbReference>
<comment type="subcellular location">
    <subcellularLocation>
        <location evidence="1">Cytoplasm</location>
        <location evidence="1">Cytoskeleton</location>
        <location evidence="1">Cilium axoneme</location>
    </subcellularLocation>
</comment>
<dbReference type="Gene3D" id="3.80.10.10">
    <property type="entry name" value="Ribonuclease Inhibitor"/>
    <property type="match status" value="3"/>
</dbReference>
<evidence type="ECO:0000256" key="2">
    <source>
        <dbReference type="ARBA" id="ARBA00022614"/>
    </source>
</evidence>
<keyword evidence="3" id="KW-0677">Repeat</keyword>
<dbReference type="InterPro" id="IPR050216">
    <property type="entry name" value="LRR_domain-containing"/>
</dbReference>
<dbReference type="PANTHER" id="PTHR48051:SF1">
    <property type="entry name" value="RAS SUPPRESSOR PROTEIN 1"/>
    <property type="match status" value="1"/>
</dbReference>
<feature type="domain" description="F-box" evidence="4">
    <location>
        <begin position="368"/>
        <end position="415"/>
    </location>
</feature>
<evidence type="ECO:0000313" key="5">
    <source>
        <dbReference type="EMBL" id="PRW51127.1"/>
    </source>
</evidence>
<dbReference type="Pfam" id="PF12937">
    <property type="entry name" value="F-box-like"/>
    <property type="match status" value="1"/>
</dbReference>
<dbReference type="SUPFAM" id="SSF52058">
    <property type="entry name" value="L domain-like"/>
    <property type="match status" value="1"/>
</dbReference>
<keyword evidence="5" id="KW-0808">Transferase</keyword>
<evidence type="ECO:0000313" key="6">
    <source>
        <dbReference type="Proteomes" id="UP000239899"/>
    </source>
</evidence>
<proteinExistence type="predicted"/>
<dbReference type="InterPro" id="IPR036047">
    <property type="entry name" value="F-box-like_dom_sf"/>
</dbReference>
<dbReference type="SUPFAM" id="SSF52047">
    <property type="entry name" value="RNI-like"/>
    <property type="match status" value="1"/>
</dbReference>
<evidence type="ECO:0000256" key="3">
    <source>
        <dbReference type="ARBA" id="ARBA00022737"/>
    </source>
</evidence>
<dbReference type="Pfam" id="PF00646">
    <property type="entry name" value="F-box"/>
    <property type="match status" value="1"/>
</dbReference>
<comment type="caution">
    <text evidence="5">The sequence shown here is derived from an EMBL/GenBank/DDBJ whole genome shotgun (WGS) entry which is preliminary data.</text>
</comment>
<dbReference type="EMBL" id="LHPG02000010">
    <property type="protein sequence ID" value="PRW51127.1"/>
    <property type="molecule type" value="Genomic_DNA"/>
</dbReference>
<keyword evidence="2" id="KW-0433">Leucine-rich repeat</keyword>
<reference evidence="5 6" key="1">
    <citation type="journal article" date="2018" name="Plant J.">
        <title>Genome sequences of Chlorella sorokiniana UTEX 1602 and Micractinium conductrix SAG 241.80: implications to maltose excretion by a green alga.</title>
        <authorList>
            <person name="Arriola M.B."/>
            <person name="Velmurugan N."/>
            <person name="Zhang Y."/>
            <person name="Plunkett M.H."/>
            <person name="Hondzo H."/>
            <person name="Barney B.M."/>
        </authorList>
    </citation>
    <scope>NUCLEOTIDE SEQUENCE [LARGE SCALE GENOMIC DNA]</scope>
    <source>
        <strain evidence="6">UTEX 1602</strain>
    </source>
</reference>
<gene>
    <name evidence="5" type="ORF">C2E21_5417</name>
</gene>
<feature type="domain" description="F-box" evidence="4">
    <location>
        <begin position="5"/>
        <end position="52"/>
    </location>
</feature>
<keyword evidence="6" id="KW-1185">Reference proteome</keyword>
<dbReference type="SUPFAM" id="SSF81383">
    <property type="entry name" value="F-box domain"/>
    <property type="match status" value="3"/>
</dbReference>
<dbReference type="GO" id="GO:0016301">
    <property type="term" value="F:kinase activity"/>
    <property type="evidence" value="ECO:0007669"/>
    <property type="project" value="UniProtKB-KW"/>
</dbReference>
<evidence type="ECO:0000259" key="4">
    <source>
        <dbReference type="PROSITE" id="PS50181"/>
    </source>
</evidence>
<protein>
    <submittedName>
        <fullName evidence="5">S-phase kinase-associated 2</fullName>
    </submittedName>
</protein>
<organism evidence="5 6">
    <name type="scientific">Chlorella sorokiniana</name>
    <name type="common">Freshwater green alga</name>
    <dbReference type="NCBI Taxonomy" id="3076"/>
    <lineage>
        <taxon>Eukaryota</taxon>
        <taxon>Viridiplantae</taxon>
        <taxon>Chlorophyta</taxon>
        <taxon>core chlorophytes</taxon>
        <taxon>Trebouxiophyceae</taxon>
        <taxon>Chlorellales</taxon>
        <taxon>Chlorellaceae</taxon>
        <taxon>Chlorella clade</taxon>
        <taxon>Chlorella</taxon>
    </lineage>
</organism>
<accession>A0A2P6TP68</accession>
<sequence>MPARAPGLVSLPDELLGHCLCFLAPQDGNAVTLVCKRFCRLFYKQPGPWRSFKVAPPSRIGSSAELAQHLEAKQALLQRVAPLVREFAVCRPYLQLHPWFLDGSSGQRPLADFLQLLPHSLAALSLLPYVHPLPRETVQLLQPLTALHSLCLAQLSSAEGLPTVLQRLPRLEQLECGLEEWSYAGSVLLPGLICEFCSLRQMECEGERLWGLSVDAGRWQLVIPLISLAALLNAALPPSASLQALLLEGLVIGIEALQGCTQLPALQWLELACCKFDAAAAAALCALSPQLTTIHLGYGRREQLQSICSQQLPQLRSLRLTCVGQTWLVVDGLPPEVSQLTSLQRLDLSTCRWRPKRVSAMTASAASATSLGDLPDELLGRCLGLLPLREGRSITLVCKRFQRLFFEQPSIWRRFEVTGSGSQRADESLVARLDAKHTLLQRPLTALRSLRIGKLWMPAELPATVQCMPQLQHLECGCCPDGLLDAACQLSGLTALQFAFEREQLPLQQLTQLSQLRCLIVTSYRRDSVQPPAPAAFPLLEIYELRAPDGGMQLAGESLRYCAIAPIKRGAEGPIGLSLEARQLHSFASLLAAAVPPAVTLQALSLSKAGFDAAALQGCTQLAAAQCLELNQCPLDAEALEALFACTPQLDTLHASCADPEHARVLCRELPARVHTLHLSGGLQSPLPELFQLRSLECLDLGADWKLTVAEADMEDLASLPHLCALWLNDQAMSSLPKHMPARPATLDSLPDELLGLCLGLLPRNEGRSITLVNKRFWRLFFEQPRLWRHLELSEFEFRSDEGQVELAGVFCRTCSLGPAKFDGNALACLTLNGLDSSQPLVAVLDAVVPPSVQLQALSLLDSRFSAAVVQGCTQLAALQGLQLRDCPVDAAAGAALLASTPRVTALHLDSCSQIDVGALLRSGLPQLQMLRLAYYLHPLPPELARLTNLCKLVWLTHGTSPQASDVEVLRGLPRLHTLAVNLLSIRERTRVKKGLEASLPGVRIVQA</sequence>
<name>A0A2P6TP68_CHLSO</name>
<dbReference type="Proteomes" id="UP000239899">
    <property type="component" value="Unassembled WGS sequence"/>
</dbReference>
<dbReference type="InterPro" id="IPR001810">
    <property type="entry name" value="F-box_dom"/>
</dbReference>
<dbReference type="OrthoDB" id="5396937at2759"/>
<dbReference type="PROSITE" id="PS50181">
    <property type="entry name" value="FBOX"/>
    <property type="match status" value="3"/>
</dbReference>
<dbReference type="Gene3D" id="1.20.1280.50">
    <property type="match status" value="2"/>
</dbReference>
<dbReference type="AlphaFoldDB" id="A0A2P6TP68"/>
<dbReference type="SMART" id="SM00256">
    <property type="entry name" value="FBOX"/>
    <property type="match status" value="3"/>
</dbReference>
<dbReference type="STRING" id="3076.A0A2P6TP68"/>
<dbReference type="PANTHER" id="PTHR48051">
    <property type="match status" value="1"/>
</dbReference>
<dbReference type="InterPro" id="IPR032675">
    <property type="entry name" value="LRR_dom_sf"/>
</dbReference>
<evidence type="ECO:0000256" key="1">
    <source>
        <dbReference type="ARBA" id="ARBA00004430"/>
    </source>
</evidence>
<feature type="domain" description="F-box" evidence="4">
    <location>
        <begin position="744"/>
        <end position="791"/>
    </location>
</feature>
<keyword evidence="5" id="KW-0418">Kinase</keyword>